<protein>
    <submittedName>
        <fullName evidence="2">Uncharacterized protein</fullName>
    </submittedName>
</protein>
<feature type="transmembrane region" description="Helical" evidence="1">
    <location>
        <begin position="51"/>
        <end position="70"/>
    </location>
</feature>
<organism evidence="2 3">
    <name type="scientific">Pangasianodon hypophthalmus</name>
    <name type="common">Striped catfish</name>
    <name type="synonym">Helicophagus hypophthalmus</name>
    <dbReference type="NCBI Taxonomy" id="310915"/>
    <lineage>
        <taxon>Eukaryota</taxon>
        <taxon>Metazoa</taxon>
        <taxon>Chordata</taxon>
        <taxon>Craniata</taxon>
        <taxon>Vertebrata</taxon>
        <taxon>Euteleostomi</taxon>
        <taxon>Actinopterygii</taxon>
        <taxon>Neopterygii</taxon>
        <taxon>Teleostei</taxon>
        <taxon>Ostariophysi</taxon>
        <taxon>Siluriformes</taxon>
        <taxon>Pangasiidae</taxon>
        <taxon>Pangasianodon</taxon>
    </lineage>
</organism>
<dbReference type="Proteomes" id="UP000327468">
    <property type="component" value="Chromosome 20"/>
</dbReference>
<keyword evidence="1" id="KW-0812">Transmembrane</keyword>
<name>A0A5N5L411_PANHP</name>
<gene>
    <name evidence="2" type="ORF">PHYPO_G00113100</name>
</gene>
<keyword evidence="3" id="KW-1185">Reference proteome</keyword>
<dbReference type="AlphaFoldDB" id="A0A5N5L411"/>
<dbReference type="EMBL" id="VFJC01000021">
    <property type="protein sequence ID" value="KAB5536941.1"/>
    <property type="molecule type" value="Genomic_DNA"/>
</dbReference>
<keyword evidence="1" id="KW-1133">Transmembrane helix</keyword>
<comment type="caution">
    <text evidence="2">The sequence shown here is derived from an EMBL/GenBank/DDBJ whole genome shotgun (WGS) entry which is preliminary data.</text>
</comment>
<evidence type="ECO:0000313" key="2">
    <source>
        <dbReference type="EMBL" id="KAB5536941.1"/>
    </source>
</evidence>
<reference evidence="2 3" key="1">
    <citation type="submission" date="2019-06" db="EMBL/GenBank/DDBJ databases">
        <title>A chromosome-scale genome assembly of the striped catfish, Pangasianodon hypophthalmus.</title>
        <authorList>
            <person name="Wen M."/>
            <person name="Zahm M."/>
            <person name="Roques C."/>
            <person name="Cabau C."/>
            <person name="Klopp C."/>
            <person name="Donnadieu C."/>
            <person name="Jouanno E."/>
            <person name="Avarre J.-C."/>
            <person name="Campet M."/>
            <person name="Ha T.T.T."/>
            <person name="Dugue R."/>
            <person name="Lampietro C."/>
            <person name="Louis A."/>
            <person name="Herpin A."/>
            <person name="Echchiki A."/>
            <person name="Berthelot C."/>
            <person name="Parey E."/>
            <person name="Roest-Crollius H."/>
            <person name="Braasch I."/>
            <person name="Postlethwait J."/>
            <person name="Bobe J."/>
            <person name="Montfort J."/>
            <person name="Bouchez O."/>
            <person name="Begum T."/>
            <person name="Schartl M."/>
            <person name="Guiguen Y."/>
        </authorList>
    </citation>
    <scope>NUCLEOTIDE SEQUENCE [LARGE SCALE GENOMIC DNA]</scope>
    <source>
        <strain evidence="2 3">Indonesia</strain>
        <tissue evidence="2">Blood</tissue>
    </source>
</reference>
<keyword evidence="1" id="KW-0472">Membrane</keyword>
<accession>A0A5N5L411</accession>
<sequence>MNVINAYCSFALTCKEEVPSCQTESLFCQSKLSVLYIRFEKSLYIYMKKQFLALSVHLVFYIKWFLRRYLYPLHDLFTLTRN</sequence>
<evidence type="ECO:0000256" key="1">
    <source>
        <dbReference type="SAM" id="Phobius"/>
    </source>
</evidence>
<evidence type="ECO:0000313" key="3">
    <source>
        <dbReference type="Proteomes" id="UP000327468"/>
    </source>
</evidence>
<proteinExistence type="predicted"/>